<sequence>MDVVAAVSGYISKMVTAGDPSASGSASSTRMKILLLDSETVPIVSTAITQSALLNHDVYLIDRLDNAARERMRHLRCLCFVRPSPTSIQFLIDELREPKYGEYYIYLSNIIRKSSLERLAEADSHEVVRAVQEYFADFLVINPDLCCFNLGFPQQRLWSHSPDQWNADALQRATEGVIAMLLALKKNPLIRYEKNSLLAKKLATEVRYQLTQEEQLFNFRKTDTPPILLILDRRDDPITPLLTQWTYQAMVHELIGIHNGRVDLRDIPEIRSELREIVLSQDQDPFFKKNMYQNFGDLGQNIKEYVEQYQLKTQNTMNIESIADMKRFVEDYPEFRKLSGNVSKHVTLVGELSRRVGEDDLLDVSELEQSLACNDNHANDLKVRWPVNSPSPAIRPSPHRGLADFSFLKSLQRIVQLPTVPAENKLRLVALYAIRYEKQPTNALPVLLDLLVTAGNVPSYKVNIIPKLLAYHHSLQAPPVAGGFSDLFESASFFSGARDRFKGLKGVENVYTQHSPRLEATLQNLIKGRLKELQYPFLEGGGHIRDKPQDIILFMVGGATYEEAKMVAQVNASSPGVRVVLGGTTIHNSTSFLEEVDDAVSGWPEPGPSTAAGRLRREVER</sequence>
<dbReference type="Gene3D" id="3.40.50.1910">
    <property type="match status" value="1"/>
</dbReference>
<dbReference type="GO" id="GO:0012505">
    <property type="term" value="C:endomembrane system"/>
    <property type="evidence" value="ECO:0007669"/>
    <property type="project" value="UniProtKB-SubCell"/>
</dbReference>
<protein>
    <recommendedName>
        <fullName evidence="6">Vacuolar protein sorting-associated protein 45</fullName>
    </recommendedName>
</protein>
<dbReference type="FunFam" id="3.90.830.10:FF:000002">
    <property type="entry name" value="Vacuolar protein sorting-associated protein 45"/>
    <property type="match status" value="1"/>
</dbReference>
<keyword evidence="10" id="KW-1185">Reference proteome</keyword>
<dbReference type="GO" id="GO:0031410">
    <property type="term" value="C:cytoplasmic vesicle"/>
    <property type="evidence" value="ECO:0007669"/>
    <property type="project" value="UniProtKB-ARBA"/>
</dbReference>
<name>A0A4S3JPQ9_9EURO</name>
<evidence type="ECO:0000256" key="5">
    <source>
        <dbReference type="ARBA" id="ARBA00023136"/>
    </source>
</evidence>
<comment type="caution">
    <text evidence="9">The sequence shown here is derived from an EMBL/GenBank/DDBJ whole genome shotgun (WGS) entry which is preliminary data.</text>
</comment>
<evidence type="ECO:0000256" key="2">
    <source>
        <dbReference type="ARBA" id="ARBA00009884"/>
    </source>
</evidence>
<evidence type="ECO:0000256" key="1">
    <source>
        <dbReference type="ARBA" id="ARBA00004184"/>
    </source>
</evidence>
<comment type="subcellular location">
    <subcellularLocation>
        <location evidence="1">Endomembrane system</location>
        <topology evidence="1">Peripheral membrane protein</topology>
    </subcellularLocation>
</comment>
<dbReference type="SUPFAM" id="SSF56815">
    <property type="entry name" value="Sec1/munc18-like (SM) proteins"/>
    <property type="match status" value="1"/>
</dbReference>
<comment type="similarity">
    <text evidence="2">Belongs to the STXBP/unc-18/SEC1 family.</text>
</comment>
<evidence type="ECO:0000313" key="8">
    <source>
        <dbReference type="EMBL" id="KAA8643216.1"/>
    </source>
</evidence>
<dbReference type="GO" id="GO:0015031">
    <property type="term" value="P:protein transport"/>
    <property type="evidence" value="ECO:0007669"/>
    <property type="project" value="UniProtKB-KW"/>
</dbReference>
<evidence type="ECO:0000313" key="9">
    <source>
        <dbReference type="EMBL" id="THC97400.1"/>
    </source>
</evidence>
<dbReference type="Gene3D" id="3.90.830.10">
    <property type="entry name" value="Syntaxin Binding Protein 1, Chain A, domain 2"/>
    <property type="match status" value="1"/>
</dbReference>
<dbReference type="InterPro" id="IPR043154">
    <property type="entry name" value="Sec-1-like_dom1"/>
</dbReference>
<dbReference type="PIRSF" id="PIRSF005715">
    <property type="entry name" value="VPS45_Sec1"/>
    <property type="match status" value="1"/>
</dbReference>
<dbReference type="PANTHER" id="PTHR11679">
    <property type="entry name" value="VESICLE PROTEIN SORTING-ASSOCIATED"/>
    <property type="match status" value="1"/>
</dbReference>
<dbReference type="InterPro" id="IPR001619">
    <property type="entry name" value="Sec1-like"/>
</dbReference>
<evidence type="ECO:0000313" key="11">
    <source>
        <dbReference type="Proteomes" id="UP000324241"/>
    </source>
</evidence>
<evidence type="ECO:0000313" key="10">
    <source>
        <dbReference type="Proteomes" id="UP000308092"/>
    </source>
</evidence>
<dbReference type="InterPro" id="IPR027482">
    <property type="entry name" value="Sec1-like_dom2"/>
</dbReference>
<dbReference type="InterPro" id="IPR036045">
    <property type="entry name" value="Sec1-like_sf"/>
</dbReference>
<dbReference type="VEuPathDB" id="FungiDB:EYZ11_003114"/>
<evidence type="ECO:0000256" key="7">
    <source>
        <dbReference type="SAM" id="MobiDB-lite"/>
    </source>
</evidence>
<dbReference type="GeneID" id="54332680"/>
<dbReference type="GO" id="GO:0016192">
    <property type="term" value="P:vesicle-mediated transport"/>
    <property type="evidence" value="ECO:0007669"/>
    <property type="project" value="InterPro"/>
</dbReference>
<feature type="region of interest" description="Disordered" evidence="7">
    <location>
        <begin position="601"/>
        <end position="621"/>
    </location>
</feature>
<keyword evidence="5" id="KW-0472">Membrane</keyword>
<dbReference type="AlphaFoldDB" id="A0A4S3JPQ9"/>
<dbReference type="STRING" id="1220188.A0A4S3JPQ9"/>
<dbReference type="Pfam" id="PF00995">
    <property type="entry name" value="Sec1"/>
    <property type="match status" value="1"/>
</dbReference>
<evidence type="ECO:0000256" key="3">
    <source>
        <dbReference type="ARBA" id="ARBA00022448"/>
    </source>
</evidence>
<dbReference type="Proteomes" id="UP000324241">
    <property type="component" value="Unassembled WGS sequence"/>
</dbReference>
<dbReference type="Gene3D" id="3.40.50.2060">
    <property type="match status" value="1"/>
</dbReference>
<evidence type="ECO:0000256" key="6">
    <source>
        <dbReference type="ARBA" id="ARBA00073001"/>
    </source>
</evidence>
<dbReference type="InterPro" id="IPR043127">
    <property type="entry name" value="Sec-1-like_dom3a"/>
</dbReference>
<dbReference type="Proteomes" id="UP000308092">
    <property type="component" value="Unassembled WGS sequence"/>
</dbReference>
<keyword evidence="3" id="KW-0813">Transport</keyword>
<dbReference type="EMBL" id="SOSA01000076">
    <property type="protein sequence ID" value="THC97400.1"/>
    <property type="molecule type" value="Genomic_DNA"/>
</dbReference>
<organism evidence="9 10">
    <name type="scientific">Aspergillus tanneri</name>
    <dbReference type="NCBI Taxonomy" id="1220188"/>
    <lineage>
        <taxon>Eukaryota</taxon>
        <taxon>Fungi</taxon>
        <taxon>Dikarya</taxon>
        <taxon>Ascomycota</taxon>
        <taxon>Pezizomycotina</taxon>
        <taxon>Eurotiomycetes</taxon>
        <taxon>Eurotiomycetidae</taxon>
        <taxon>Eurotiales</taxon>
        <taxon>Aspergillaceae</taxon>
        <taxon>Aspergillus</taxon>
        <taxon>Aspergillus subgen. Circumdati</taxon>
    </lineage>
</organism>
<proteinExistence type="inferred from homology"/>
<reference evidence="9 10" key="1">
    <citation type="submission" date="2019-03" db="EMBL/GenBank/DDBJ databases">
        <title>The genome sequence of a newly discovered highly antifungal drug resistant Aspergillus species, Aspergillus tanneri NIH 1004.</title>
        <authorList>
            <person name="Mounaud S."/>
            <person name="Singh I."/>
            <person name="Joardar V."/>
            <person name="Pakala S."/>
            <person name="Pakala S."/>
            <person name="Venepally P."/>
            <person name="Hoover J."/>
            <person name="Nierman W."/>
            <person name="Chung J."/>
            <person name="Losada L."/>
        </authorList>
    </citation>
    <scope>NUCLEOTIDE SEQUENCE [LARGE SCALE GENOMIC DNA]</scope>
    <source>
        <strain evidence="9 10">NIH1004</strain>
    </source>
</reference>
<keyword evidence="4" id="KW-0653">Protein transport</keyword>
<dbReference type="RefSeq" id="XP_033422578.1">
    <property type="nucleotide sequence ID" value="XM_033574560.1"/>
</dbReference>
<gene>
    <name evidence="8" type="primary">VPS45</name>
    <name evidence="8" type="ORF">ATNIH1004_009978</name>
    <name evidence="9" type="ORF">EYZ11_003114</name>
</gene>
<evidence type="ECO:0000256" key="4">
    <source>
        <dbReference type="ARBA" id="ARBA00022927"/>
    </source>
</evidence>
<accession>A0A4S3JPQ9</accession>
<dbReference type="Gene3D" id="1.25.40.60">
    <property type="match status" value="1"/>
</dbReference>
<dbReference type="OrthoDB" id="10266265at2759"/>
<reference evidence="8 11" key="2">
    <citation type="submission" date="2019-08" db="EMBL/GenBank/DDBJ databases">
        <title>The genome sequence of a newly discovered highly antifungal drug resistant Aspergillus species, Aspergillus tanneri NIH 1004.</title>
        <authorList>
            <person name="Mounaud S."/>
            <person name="Singh I."/>
            <person name="Joardar V."/>
            <person name="Pakala S."/>
            <person name="Pakala S."/>
            <person name="Venepally P."/>
            <person name="Chung J.K."/>
            <person name="Losada L."/>
            <person name="Nierman W.C."/>
        </authorList>
    </citation>
    <scope>NUCLEOTIDE SEQUENCE [LARGE SCALE GENOMIC DNA]</scope>
    <source>
        <strain evidence="8 11">NIH1004</strain>
    </source>
</reference>
<dbReference type="EMBL" id="QUQM01000005">
    <property type="protein sequence ID" value="KAA8643216.1"/>
    <property type="molecule type" value="Genomic_DNA"/>
</dbReference>